<dbReference type="InterPro" id="IPR030664">
    <property type="entry name" value="SdhA/FrdA/AprA"/>
</dbReference>
<gene>
    <name evidence="7" type="ORF">IWA51_04915</name>
</gene>
<dbReference type="PRINTS" id="PR00368">
    <property type="entry name" value="FADPNR"/>
</dbReference>
<dbReference type="GO" id="GO:0016491">
    <property type="term" value="F:oxidoreductase activity"/>
    <property type="evidence" value="ECO:0007669"/>
    <property type="project" value="UniProtKB-KW"/>
</dbReference>
<dbReference type="Pfam" id="PF00890">
    <property type="entry name" value="FAD_binding_2"/>
    <property type="match status" value="1"/>
</dbReference>
<evidence type="ECO:0000259" key="6">
    <source>
        <dbReference type="Pfam" id="PF00890"/>
    </source>
</evidence>
<feature type="domain" description="FAD-dependent oxidoreductase 2 FAD-binding" evidence="6">
    <location>
        <begin position="91"/>
        <end position="472"/>
    </location>
</feature>
<evidence type="ECO:0000313" key="8">
    <source>
        <dbReference type="Proteomes" id="UP000595224"/>
    </source>
</evidence>
<evidence type="ECO:0000256" key="5">
    <source>
        <dbReference type="SAM" id="MobiDB-lite"/>
    </source>
</evidence>
<dbReference type="Gene3D" id="3.50.50.60">
    <property type="entry name" value="FAD/NAD(P)-binding domain"/>
    <property type="match status" value="1"/>
</dbReference>
<dbReference type="InterPro" id="IPR003953">
    <property type="entry name" value="FAD-dep_OxRdtase_2_FAD-bd"/>
</dbReference>
<keyword evidence="8" id="KW-1185">Reference proteome</keyword>
<keyword evidence="2" id="KW-0285">Flavoprotein</keyword>
<keyword evidence="3" id="KW-0560">Oxidoreductase</keyword>
<evidence type="ECO:0000256" key="4">
    <source>
        <dbReference type="PIRSR" id="PIRSR630664-50"/>
    </source>
</evidence>
<dbReference type="SUPFAM" id="SSF56425">
    <property type="entry name" value="Succinate dehydrogenase/fumarate reductase flavoprotein, catalytic domain"/>
    <property type="match status" value="1"/>
</dbReference>
<dbReference type="PANTHER" id="PTHR11632:SF51">
    <property type="entry name" value="SUCCINATE DEHYDROGENASE [UBIQUINONE] FLAVOPROTEIN SUBUNIT, MITOCHONDRIAL"/>
    <property type="match status" value="1"/>
</dbReference>
<dbReference type="InterPro" id="IPR027477">
    <property type="entry name" value="Succ_DH/fumarate_Rdtase_cat_sf"/>
</dbReference>
<evidence type="ECO:0000313" key="7">
    <source>
        <dbReference type="EMBL" id="QQA01940.1"/>
    </source>
</evidence>
<evidence type="ECO:0000256" key="2">
    <source>
        <dbReference type="ARBA" id="ARBA00022630"/>
    </source>
</evidence>
<feature type="active site" description="Proton acceptor" evidence="4">
    <location>
        <position position="361"/>
    </location>
</feature>
<dbReference type="PANTHER" id="PTHR11632">
    <property type="entry name" value="SUCCINATE DEHYDROGENASE 2 FLAVOPROTEIN SUBUNIT"/>
    <property type="match status" value="1"/>
</dbReference>
<dbReference type="Gene3D" id="3.90.700.10">
    <property type="entry name" value="Succinate dehydrogenase/fumarate reductase flavoprotein, catalytic domain"/>
    <property type="match status" value="1"/>
</dbReference>
<comment type="cofactor">
    <cofactor evidence="1">
        <name>FAD</name>
        <dbReference type="ChEBI" id="CHEBI:57692"/>
    </cofactor>
</comment>
<evidence type="ECO:0000256" key="3">
    <source>
        <dbReference type="ARBA" id="ARBA00023002"/>
    </source>
</evidence>
<protein>
    <submittedName>
        <fullName evidence="7">FAD-binding protein</fullName>
    </submittedName>
</protein>
<evidence type="ECO:0000256" key="1">
    <source>
        <dbReference type="ARBA" id="ARBA00001974"/>
    </source>
</evidence>
<dbReference type="AlphaFoldDB" id="A0A7T3RF65"/>
<sequence length="548" mass="59333">MYGNYLDEAAKIVAAKREENLKFEHARLTADEKDALLKEYHPDRIASQFEELKIGPNKGQKAPIELAAMLQAKPRFEPEHIDLAHVDYETDVLVIGGGGAGTSAAIMASEAGAKVLLATKLRIGDANTMMAEGGIQAADKPNDSPAQHYLDAFGGGHFDGKPELVYTLVNKAPSVIKWLNDLGVEFDKEADGTMVTTHGGGTSRKRMHACKDYSGAEIMRTLRDEVLNRPDQITVVDFTAAVEIIKDEKGNACGAVLMNIETNEVRIAKAKVVIIATGGAGRMHYQGFPTSNHYGATADGLVLAYRAGAKLLYQDSLQYHPTGAAYPTQILGKLVTEKVRSLGAKLINKDGEVYIHPLETRDVNASGIIKEVRNGRGVKNDVQDAVWLDTPMIDMIHGEGTILKSIPAMYNMFIKYGIDIRKEPILVYPTLHYQNGGVEIDKTCHTNVSNLLVAGEASGGVHGTNRLMGNSLLDVVVFGREAGIEAGKMIKNIALADTSKMNLDHVKAFEKERDAAGIKGDAVSPKILPSYTHGNKEFEKSPFPGASK</sequence>
<feature type="region of interest" description="Disordered" evidence="5">
    <location>
        <begin position="527"/>
        <end position="548"/>
    </location>
</feature>
<proteinExistence type="predicted"/>
<dbReference type="RefSeq" id="WP_177527439.1">
    <property type="nucleotide sequence ID" value="NZ_CBCSHE010000004.1"/>
</dbReference>
<dbReference type="EMBL" id="CP064936">
    <property type="protein sequence ID" value="QQA01940.1"/>
    <property type="molecule type" value="Genomic_DNA"/>
</dbReference>
<accession>A0A7T3RF65</accession>
<dbReference type="SUPFAM" id="SSF51905">
    <property type="entry name" value="FAD/NAD(P)-binding domain"/>
    <property type="match status" value="1"/>
</dbReference>
<dbReference type="Proteomes" id="UP000595224">
    <property type="component" value="Chromosome"/>
</dbReference>
<dbReference type="KEGG" id="tper:IWA51_04915"/>
<name>A0A7T3RF65_9SPIR</name>
<dbReference type="InterPro" id="IPR036188">
    <property type="entry name" value="FAD/NAD-bd_sf"/>
</dbReference>
<organism evidence="7 8">
    <name type="scientific">Treponema peruense</name>
    <dbReference type="NCBI Taxonomy" id="2787628"/>
    <lineage>
        <taxon>Bacteria</taxon>
        <taxon>Pseudomonadati</taxon>
        <taxon>Spirochaetota</taxon>
        <taxon>Spirochaetia</taxon>
        <taxon>Spirochaetales</taxon>
        <taxon>Treponemataceae</taxon>
        <taxon>Treponema</taxon>
    </lineage>
</organism>
<reference evidence="7 8" key="1">
    <citation type="submission" date="2020-11" db="EMBL/GenBank/DDBJ databases">
        <title>Treponema Peruensis nv. sp., first commensal Treponema isolated from human feces.</title>
        <authorList>
            <person name="Belkhou C."/>
            <person name="Raes J."/>
        </authorList>
    </citation>
    <scope>NUCLEOTIDE SEQUENCE [LARGE SCALE GENOMIC DNA]</scope>
    <source>
        <strain evidence="7 8">RCC2812</strain>
    </source>
</reference>